<proteinExistence type="predicted"/>
<name>A0A6A6SVD6_9PLEO</name>
<dbReference type="OrthoDB" id="3793343at2759"/>
<evidence type="ECO:0000313" key="2">
    <source>
        <dbReference type="EMBL" id="KAF2651552.1"/>
    </source>
</evidence>
<dbReference type="PANTHER" id="PTHR38795">
    <property type="entry name" value="DUF6604 DOMAIN-CONTAINING PROTEIN"/>
    <property type="match status" value="1"/>
</dbReference>
<gene>
    <name evidence="2" type="ORF">K491DRAFT_696387</name>
</gene>
<sequence>MARAIASFEPKVDVPKALEKVFNRAIEARRRAWSWFQSSDHGYKSNKRHSYFITVLEIAIGVLRPLIPLDSTDGQLNHVPVENRFVSLAVEETDPLDDLIPEVRQHRLPKVTTAAIEQDEDGIEEEFFFAIKSFLKELDNMRMFIWGEWLEYSETGQGLTRAALLTNTAVDFVRSAEYQLEHTLKRPKRYPANQFPVWTLPALVFYRSYEIFHDKPPDLLINPSMRLVPETVLHGCDQERYCFCSVYAALKFYLSGHKDNPSLSLHRHIPHIRGF</sequence>
<evidence type="ECO:0000259" key="1">
    <source>
        <dbReference type="Pfam" id="PF20253"/>
    </source>
</evidence>
<evidence type="ECO:0000313" key="3">
    <source>
        <dbReference type="Proteomes" id="UP000799324"/>
    </source>
</evidence>
<dbReference type="Pfam" id="PF20253">
    <property type="entry name" value="DUF6604"/>
    <property type="match status" value="1"/>
</dbReference>
<dbReference type="EMBL" id="MU004423">
    <property type="protein sequence ID" value="KAF2651552.1"/>
    <property type="molecule type" value="Genomic_DNA"/>
</dbReference>
<dbReference type="PANTHER" id="PTHR38795:SF1">
    <property type="entry name" value="DUF6604 DOMAIN-CONTAINING PROTEIN"/>
    <property type="match status" value="1"/>
</dbReference>
<dbReference type="Proteomes" id="UP000799324">
    <property type="component" value="Unassembled WGS sequence"/>
</dbReference>
<protein>
    <recommendedName>
        <fullName evidence="1">DUF6604 domain-containing protein</fullName>
    </recommendedName>
</protein>
<keyword evidence="3" id="KW-1185">Reference proteome</keyword>
<reference evidence="2" key="1">
    <citation type="journal article" date="2020" name="Stud. Mycol.">
        <title>101 Dothideomycetes genomes: a test case for predicting lifestyles and emergence of pathogens.</title>
        <authorList>
            <person name="Haridas S."/>
            <person name="Albert R."/>
            <person name="Binder M."/>
            <person name="Bloem J."/>
            <person name="Labutti K."/>
            <person name="Salamov A."/>
            <person name="Andreopoulos B."/>
            <person name="Baker S."/>
            <person name="Barry K."/>
            <person name="Bills G."/>
            <person name="Bluhm B."/>
            <person name="Cannon C."/>
            <person name="Castanera R."/>
            <person name="Culley D."/>
            <person name="Daum C."/>
            <person name="Ezra D."/>
            <person name="Gonzalez J."/>
            <person name="Henrissat B."/>
            <person name="Kuo A."/>
            <person name="Liang C."/>
            <person name="Lipzen A."/>
            <person name="Lutzoni F."/>
            <person name="Magnuson J."/>
            <person name="Mondo S."/>
            <person name="Nolan M."/>
            <person name="Ohm R."/>
            <person name="Pangilinan J."/>
            <person name="Park H.-J."/>
            <person name="Ramirez L."/>
            <person name="Alfaro M."/>
            <person name="Sun H."/>
            <person name="Tritt A."/>
            <person name="Yoshinaga Y."/>
            <person name="Zwiers L.-H."/>
            <person name="Turgeon B."/>
            <person name="Goodwin S."/>
            <person name="Spatafora J."/>
            <person name="Crous P."/>
            <person name="Grigoriev I."/>
        </authorList>
    </citation>
    <scope>NUCLEOTIDE SEQUENCE</scope>
    <source>
        <strain evidence="2">CBS 122681</strain>
    </source>
</reference>
<organism evidence="2 3">
    <name type="scientific">Lophiostoma macrostomum CBS 122681</name>
    <dbReference type="NCBI Taxonomy" id="1314788"/>
    <lineage>
        <taxon>Eukaryota</taxon>
        <taxon>Fungi</taxon>
        <taxon>Dikarya</taxon>
        <taxon>Ascomycota</taxon>
        <taxon>Pezizomycotina</taxon>
        <taxon>Dothideomycetes</taxon>
        <taxon>Pleosporomycetidae</taxon>
        <taxon>Pleosporales</taxon>
        <taxon>Lophiostomataceae</taxon>
        <taxon>Lophiostoma</taxon>
    </lineage>
</organism>
<accession>A0A6A6SVD6</accession>
<dbReference type="AlphaFoldDB" id="A0A6A6SVD6"/>
<dbReference type="InterPro" id="IPR046539">
    <property type="entry name" value="DUF6604"/>
</dbReference>
<feature type="domain" description="DUF6604" evidence="1">
    <location>
        <begin position="1"/>
        <end position="181"/>
    </location>
</feature>